<dbReference type="Proteomes" id="UP001152797">
    <property type="component" value="Unassembled WGS sequence"/>
</dbReference>
<gene>
    <name evidence="11" type="ORF">C1SCF055_LOCUS37140</name>
</gene>
<evidence type="ECO:0000256" key="9">
    <source>
        <dbReference type="SAM" id="Phobius"/>
    </source>
</evidence>
<evidence type="ECO:0000256" key="3">
    <source>
        <dbReference type="ARBA" id="ARBA00022737"/>
    </source>
</evidence>
<dbReference type="Gene3D" id="1.25.40.10">
    <property type="entry name" value="Tetratricopeptide repeat domain"/>
    <property type="match status" value="3"/>
</dbReference>
<organism evidence="11">
    <name type="scientific">Cladocopium goreaui</name>
    <dbReference type="NCBI Taxonomy" id="2562237"/>
    <lineage>
        <taxon>Eukaryota</taxon>
        <taxon>Sar</taxon>
        <taxon>Alveolata</taxon>
        <taxon>Dinophyceae</taxon>
        <taxon>Suessiales</taxon>
        <taxon>Symbiodiniaceae</taxon>
        <taxon>Cladocopium</taxon>
    </lineage>
</organism>
<dbReference type="PROSITE" id="PS51375">
    <property type="entry name" value="PPR"/>
    <property type="match status" value="2"/>
</dbReference>
<dbReference type="Gene3D" id="3.40.1090.10">
    <property type="entry name" value="Cytosolic phospholipase A2 catalytic domain"/>
    <property type="match status" value="1"/>
</dbReference>
<feature type="compositionally biased region" description="Basic and acidic residues" evidence="8">
    <location>
        <begin position="145"/>
        <end position="161"/>
    </location>
</feature>
<evidence type="ECO:0000256" key="4">
    <source>
        <dbReference type="ARBA" id="ARBA00023004"/>
    </source>
</evidence>
<feature type="transmembrane region" description="Helical" evidence="9">
    <location>
        <begin position="1195"/>
        <end position="1217"/>
    </location>
</feature>
<feature type="region of interest" description="Disordered" evidence="8">
    <location>
        <begin position="390"/>
        <end position="439"/>
    </location>
</feature>
<dbReference type="Pfam" id="PF01734">
    <property type="entry name" value="Patatin"/>
    <property type="match status" value="1"/>
</dbReference>
<evidence type="ECO:0000256" key="2">
    <source>
        <dbReference type="ARBA" id="ARBA00022723"/>
    </source>
</evidence>
<keyword evidence="9" id="KW-0472">Membrane</keyword>
<comment type="cofactor">
    <cofactor evidence="6">
        <name>Fe(2+)</name>
        <dbReference type="ChEBI" id="CHEBI:29033"/>
    </cofactor>
    <text evidence="6">Binds 1 Fe(2+) ion per subunit.</text>
</comment>
<evidence type="ECO:0000313" key="12">
    <source>
        <dbReference type="EMBL" id="CAL4799342.1"/>
    </source>
</evidence>
<dbReference type="Pfam" id="PF03055">
    <property type="entry name" value="RPE65"/>
    <property type="match status" value="1"/>
</dbReference>
<feature type="region of interest" description="Disordered" evidence="8">
    <location>
        <begin position="144"/>
        <end position="197"/>
    </location>
</feature>
<proteinExistence type="inferred from homology"/>
<dbReference type="PANTHER" id="PTHR47447">
    <property type="entry name" value="OS03G0856100 PROTEIN"/>
    <property type="match status" value="1"/>
</dbReference>
<feature type="transmembrane region" description="Helical" evidence="9">
    <location>
        <begin position="1224"/>
        <end position="1244"/>
    </location>
</feature>
<dbReference type="EMBL" id="CAMXCT030005323">
    <property type="protein sequence ID" value="CAL4799342.1"/>
    <property type="molecule type" value="Genomic_DNA"/>
</dbReference>
<dbReference type="InterPro" id="IPR016035">
    <property type="entry name" value="Acyl_Trfase/lysoPLipase"/>
</dbReference>
<keyword evidence="4 6" id="KW-0408">Iron</keyword>
<feature type="transmembrane region" description="Helical" evidence="9">
    <location>
        <begin position="1099"/>
        <end position="1126"/>
    </location>
</feature>
<dbReference type="NCBIfam" id="TIGR00756">
    <property type="entry name" value="PPR"/>
    <property type="match status" value="1"/>
</dbReference>
<evidence type="ECO:0000256" key="8">
    <source>
        <dbReference type="SAM" id="MobiDB-lite"/>
    </source>
</evidence>
<protein>
    <submittedName>
        <fullName evidence="12">Pentatricopeptide repeat-containing protein GUN1, chloroplastic (Pentatricopeptide repeat-containing protein At2g31400) (Protein GENOMES UNCOUPLED 1)</fullName>
    </submittedName>
</protein>
<feature type="transmembrane region" description="Helical" evidence="9">
    <location>
        <begin position="1315"/>
        <end position="1337"/>
    </location>
</feature>
<dbReference type="GO" id="GO:0046872">
    <property type="term" value="F:metal ion binding"/>
    <property type="evidence" value="ECO:0007669"/>
    <property type="project" value="UniProtKB-KW"/>
</dbReference>
<dbReference type="InterPro" id="IPR002885">
    <property type="entry name" value="PPR_rpt"/>
</dbReference>
<evidence type="ECO:0000256" key="1">
    <source>
        <dbReference type="ARBA" id="ARBA00006787"/>
    </source>
</evidence>
<comment type="similarity">
    <text evidence="1">Belongs to the carotenoid oxygenase family.</text>
</comment>
<keyword evidence="13" id="KW-1185">Reference proteome</keyword>
<feature type="repeat" description="PPR" evidence="7">
    <location>
        <begin position="2186"/>
        <end position="2220"/>
    </location>
</feature>
<reference evidence="11" key="1">
    <citation type="submission" date="2022-10" db="EMBL/GenBank/DDBJ databases">
        <authorList>
            <person name="Chen Y."/>
            <person name="Dougan E. K."/>
            <person name="Chan C."/>
            <person name="Rhodes N."/>
            <person name="Thang M."/>
        </authorList>
    </citation>
    <scope>NUCLEOTIDE SEQUENCE</scope>
</reference>
<feature type="repeat" description="PPR" evidence="7">
    <location>
        <begin position="2422"/>
        <end position="2452"/>
    </location>
</feature>
<feature type="transmembrane region" description="Helical" evidence="9">
    <location>
        <begin position="1056"/>
        <end position="1078"/>
    </location>
</feature>
<feature type="region of interest" description="Disordered" evidence="8">
    <location>
        <begin position="1"/>
        <end position="93"/>
    </location>
</feature>
<keyword evidence="9" id="KW-0812">Transmembrane</keyword>
<feature type="binding site" evidence="6">
    <location>
        <position position="1956"/>
    </location>
    <ligand>
        <name>Fe cation</name>
        <dbReference type="ChEBI" id="CHEBI:24875"/>
        <note>catalytic</note>
    </ligand>
</feature>
<sequence length="2463" mass="271494">MAPGGRREGGHGAWVKKAPAGGEKKDEEVDFKGREGKGKSGRSKGERGSRREDDHEAKGKGRAKGKHKKEEGRESNSGEEETEDGGNALLKMLKGNAQTTKRFSYSKAELLKIATLPAANVKPPDLDPIVDKDNKDSVLLIRIATNREKEEHEPNGEDRRRANPTRQARTEGEARGEVAEAAEAERPAEEEDDEEKAQAFEKWLVRNMPKLEAAKADLTAKAAAASAGTGASASTGSSMTAAAPKWPPTASAMAAAMAAAGKSGSASTYMSMLQQQAGAGAAASGMSPAHAMQAAAYMQAMTQMQLAAARNSYSSQTWNAYNQYLNPYMTGAYGAGYGMDPFTAAAASQAAASNLTEAMQAKLGLGALNQQRMAAMKAAATAKAAKATAKAKAAKAPGPKTPPAKAGPKTSPLTAPVPAPAVAGLLPKTSAPSSPQLQPAGAASAAAAPAVPPAAVPAASAAAAPAALDGLKAPGKSGEEEDEAGIVTSLLRIAPKRSLIAVAALRRSSIATSSNPSTLLPTAGVAVAAAAVTAAGARRKTPGDSGDGLVTRTTSFVLWERSKVRELNRLAKSSFGKSSIGKGVLRLVTSEGGFLDDPDETLEHAGLQDGDHLTAVEFQVITSLTRYGYACPSCDNFGAQAIVFSEVAEEHSWHQNSIPSGGRAWHAEQRDRLLSDVAPSRSQPGDDWDWKEVASELAAVTDQLVTSVDPSLGPQGTYQVGIDFKNWLQSADEELKVAWQWQPKPKAEVDGLRVEGHVPAWLRGYLARGPETRAETGMGMGLVAEIGYSETWAAQLQEQLLKRGVNDYRIFDRFGSDIFQRSSEIKPEDFPLRLCSKGQEEGGPCLREAAVIEYEKAILKLRSQGAPGAGLLYPAEQSRGLEDFAVAFGGGGVRSGAFCTGVLWALAEQNRLRHVTHLSSVSGGSIAASGFASFLVNAHREGRETNPEQRYREVVADFIERSQRNAGYLVSFNNLWKAPEDNSSASPRIWDLPLMFLVVLGVLVAAPAVFCVFYVVPVTLLIEAFWGGAMRSCFCSHFQEKVPCSYGEILQPHGSFSLYLIFVMVAILMTLALVYKCCGMEELLKTLRRGEKRSARWFLLWRSVTHLCTRWVVMLVMVLATVLLVYTAELWDYGERRMQDGPAMCKIYYDEGRLCSDLAGSVPDVLLNLTKAEKMIDLDEIGILDQEHTHGLPNFIVIFFFLTVALALVSASFKFLGWSGLWRVFLFILLPLWFIWPASFLLQWRVFGPVTKQALLTPFFDAELVGKYTDQAWYFFTSTSLALAIACLPAFNLLHRFVHYYFRGSLQRAFYRGGVDMSMADVALCPAVPILLFGATLNEFQRPESTEAHSLFSLSQYAMGCQRTDFLPAPNWMSLARCMTLSCAAIDGFVLTQINKWHTRILMAMLNLTQGDWLRFDRGQKWATRRWPQLLKEPHKASMFDRLPEMILFAFIYLFCLLANDQSRPMVRLHDLEIECQPFRLFTMLAMILIVVFVGVLSFFGHVRWLNWLLDSPLVRQVHMFLMYHECMEKPPMYLYLTDGGPVEDLGIVQLLRRQCRWILSFDVGDDPTCELLDLRAAIALARQERLCSFYLHKDPRRDLEDVFKEFQESKDAFLHLGVLYSNDQVSEIFHVRMRLLDETVPVQPLVQKEEVLQRPMSPSSHGDVQMEMHTMPEDYMMSSQSSSSSNSRHLKPRAQLGGICCESCHDGHDCNMCGNFPHTHTVNQFFTPTVWANFCRLGREMAHPAIAKLTERQVHAGPAKFEFGDDEFVDWVDGQAMLYRLKIGEEECQYQNRWLDTWNHRMHKEAGRIAVRETCSRPSLPNFFERFMYLFSPPNNENGNLHISQIAGSRCISMSVGSACLEFDLETMDTFGKVPFDDELVEGGPLIFHAEPHVDKTTGEWVTCAIQLRISPEDMGLKPEYVVFSVEPDCSKELGAPVKRRLIRRISTEYPSPVHTIGLTEKYIVMIQIPYPLNWDGMLNAEAKWLMNGVYEGNLNDYNTWEPERGTTIRIINRETGEETGVFQTDEVSFAEVNAALGCSLQQWSQQPKLSTALLKALAVQRQLQVAALVLQSMAFNALEVNGFHCSALISVLSGDQWPESLQVLEDYCLDAISVNAALKVCEKASVGGDNQRGGEWQVACQLLNAVEVDVIGYNTCLSASGKHSQWSLSQQFLGDMQALSLQADQASYNSVMLGFSRASKWEQAISMFQDLTVLQLQHDNISFLAAITAAGSVGHWQIALALLRDMTKPSAETWNAGITACERGHEWPWALSLLSSMPSVALQADIVSFNAMISACSRAEWQLAIHLLDMIEEAHLELDLVTFSSAIDAAEWDQALHVLRRMHSKRLPANNVCLGAAINACADADLWREAVALLFDMPRTRWAPNIICYNASITACVMHEWEVALELWRYVVAATSLSPTLSSYSAVIRACSEGGRWLEALDLFEQLQWQLDRSCGEVKKS</sequence>
<feature type="compositionally biased region" description="Basic and acidic residues" evidence="8">
    <location>
        <begin position="1"/>
        <end position="10"/>
    </location>
</feature>
<feature type="transmembrane region" description="Helical" evidence="9">
    <location>
        <begin position="884"/>
        <end position="907"/>
    </location>
</feature>
<name>A0A9P1DLY6_9DINO</name>
<accession>A0A9P1DLY6</accession>
<dbReference type="InterPro" id="IPR011990">
    <property type="entry name" value="TPR-like_helical_dom_sf"/>
</dbReference>
<keyword evidence="9" id="KW-1133">Transmembrane helix</keyword>
<evidence type="ECO:0000256" key="6">
    <source>
        <dbReference type="PIRSR" id="PIRSR604294-1"/>
    </source>
</evidence>
<dbReference type="PANTHER" id="PTHR47447:SF17">
    <property type="entry name" value="OS12G0638900 PROTEIN"/>
    <property type="match status" value="1"/>
</dbReference>
<dbReference type="Pfam" id="PF01535">
    <property type="entry name" value="PPR"/>
    <property type="match status" value="2"/>
</dbReference>
<reference evidence="12 13" key="2">
    <citation type="submission" date="2024-05" db="EMBL/GenBank/DDBJ databases">
        <authorList>
            <person name="Chen Y."/>
            <person name="Shah S."/>
            <person name="Dougan E. K."/>
            <person name="Thang M."/>
            <person name="Chan C."/>
        </authorList>
    </citation>
    <scope>NUCLEOTIDE SEQUENCE [LARGE SCALE GENOMIC DNA]</scope>
</reference>
<feature type="transmembrane region" description="Helical" evidence="9">
    <location>
        <begin position="1272"/>
        <end position="1294"/>
    </location>
</feature>
<evidence type="ECO:0000313" key="11">
    <source>
        <dbReference type="EMBL" id="CAI4012030.1"/>
    </source>
</evidence>
<dbReference type="EMBL" id="CAMXCT010005323">
    <property type="protein sequence ID" value="CAI4012030.1"/>
    <property type="molecule type" value="Genomic_DNA"/>
</dbReference>
<evidence type="ECO:0000256" key="5">
    <source>
        <dbReference type="ARBA" id="ARBA00023098"/>
    </source>
</evidence>
<evidence type="ECO:0000259" key="10">
    <source>
        <dbReference type="Pfam" id="PF01734"/>
    </source>
</evidence>
<feature type="transmembrane region" description="Helical" evidence="9">
    <location>
        <begin position="994"/>
        <end position="1016"/>
    </location>
</feature>
<dbReference type="SUPFAM" id="SSF52151">
    <property type="entry name" value="FabD/lysophospholipase-like"/>
    <property type="match status" value="1"/>
</dbReference>
<feature type="domain" description="PNPLA" evidence="10">
    <location>
        <begin position="887"/>
        <end position="934"/>
    </location>
</feature>
<dbReference type="GO" id="GO:0006629">
    <property type="term" value="P:lipid metabolic process"/>
    <property type="evidence" value="ECO:0007669"/>
    <property type="project" value="UniProtKB-KW"/>
</dbReference>
<keyword evidence="2 6" id="KW-0479">Metal-binding</keyword>
<evidence type="ECO:0000313" key="13">
    <source>
        <dbReference type="Proteomes" id="UP001152797"/>
    </source>
</evidence>
<comment type="caution">
    <text evidence="11">The sequence shown here is derived from an EMBL/GenBank/DDBJ whole genome shotgun (WGS) entry which is preliminary data.</text>
</comment>
<dbReference type="EMBL" id="CAMXCT020005323">
    <property type="protein sequence ID" value="CAL1165405.1"/>
    <property type="molecule type" value="Genomic_DNA"/>
</dbReference>
<dbReference type="GO" id="GO:0016702">
    <property type="term" value="F:oxidoreductase activity, acting on single donors with incorporation of molecular oxygen, incorporation of two atoms of oxygen"/>
    <property type="evidence" value="ECO:0007669"/>
    <property type="project" value="InterPro"/>
</dbReference>
<dbReference type="InterPro" id="IPR004294">
    <property type="entry name" value="Carotenoid_Oase"/>
</dbReference>
<keyword evidence="3" id="KW-0677">Repeat</keyword>
<feature type="compositionally biased region" description="Basic and acidic residues" evidence="8">
    <location>
        <begin position="168"/>
        <end position="187"/>
    </location>
</feature>
<feature type="compositionally biased region" description="Basic and acidic residues" evidence="8">
    <location>
        <begin position="22"/>
        <end position="59"/>
    </location>
</feature>
<evidence type="ECO:0000256" key="7">
    <source>
        <dbReference type="PROSITE-ProRule" id="PRU00708"/>
    </source>
</evidence>
<dbReference type="InterPro" id="IPR002641">
    <property type="entry name" value="PNPLA_dom"/>
</dbReference>
<dbReference type="OrthoDB" id="407010at2759"/>
<feature type="transmembrane region" description="Helical" evidence="9">
    <location>
        <begin position="1443"/>
        <end position="1460"/>
    </location>
</feature>
<keyword evidence="5" id="KW-0443">Lipid metabolism</keyword>
<feature type="transmembrane region" description="Helical" evidence="9">
    <location>
        <begin position="1481"/>
        <end position="1503"/>
    </location>
</feature>